<evidence type="ECO:0000313" key="2">
    <source>
        <dbReference type="EMBL" id="SVC60464.1"/>
    </source>
</evidence>
<sequence length="45" mass="4735">MKKVAKKGLTPRGASANLTAHTETIPKKMRTKALILTAFVGALGI</sequence>
<protein>
    <submittedName>
        <fullName evidence="2">Uncharacterized protein</fullName>
    </submittedName>
</protein>
<evidence type="ECO:0000256" key="1">
    <source>
        <dbReference type="SAM" id="MobiDB-lite"/>
    </source>
</evidence>
<organism evidence="2">
    <name type="scientific">marine metagenome</name>
    <dbReference type="NCBI Taxonomy" id="408172"/>
    <lineage>
        <taxon>unclassified sequences</taxon>
        <taxon>metagenomes</taxon>
        <taxon>ecological metagenomes</taxon>
    </lineage>
</organism>
<feature type="non-terminal residue" evidence="2">
    <location>
        <position position="45"/>
    </location>
</feature>
<name>A0A382NGY5_9ZZZZ</name>
<reference evidence="2" key="1">
    <citation type="submission" date="2018-05" db="EMBL/GenBank/DDBJ databases">
        <authorList>
            <person name="Lanie J.A."/>
            <person name="Ng W.-L."/>
            <person name="Kazmierczak K.M."/>
            <person name="Andrzejewski T.M."/>
            <person name="Davidsen T.M."/>
            <person name="Wayne K.J."/>
            <person name="Tettelin H."/>
            <person name="Glass J.I."/>
            <person name="Rusch D."/>
            <person name="Podicherti R."/>
            <person name="Tsui H.-C.T."/>
            <person name="Winkler M.E."/>
        </authorList>
    </citation>
    <scope>NUCLEOTIDE SEQUENCE</scope>
</reference>
<dbReference type="EMBL" id="UINC01100420">
    <property type="protein sequence ID" value="SVC60464.1"/>
    <property type="molecule type" value="Genomic_DNA"/>
</dbReference>
<gene>
    <name evidence="2" type="ORF">METZ01_LOCUS313318</name>
</gene>
<feature type="region of interest" description="Disordered" evidence="1">
    <location>
        <begin position="1"/>
        <end position="20"/>
    </location>
</feature>
<proteinExistence type="predicted"/>
<accession>A0A382NGY5</accession>
<dbReference type="AlphaFoldDB" id="A0A382NGY5"/>